<evidence type="ECO:0000256" key="6">
    <source>
        <dbReference type="ARBA" id="ARBA00023136"/>
    </source>
</evidence>
<comment type="subcellular location">
    <subcellularLocation>
        <location evidence="1">Membrane</location>
        <topology evidence="1">Multi-pass membrane protein</topology>
    </subcellularLocation>
</comment>
<dbReference type="InterPro" id="IPR023271">
    <property type="entry name" value="Aquaporin-like"/>
</dbReference>
<feature type="transmembrane region" description="Helical" evidence="8">
    <location>
        <begin position="6"/>
        <end position="27"/>
    </location>
</feature>
<dbReference type="InterPro" id="IPR022357">
    <property type="entry name" value="MIP_CS"/>
</dbReference>
<dbReference type="PRINTS" id="PR00783">
    <property type="entry name" value="MINTRINSICP"/>
</dbReference>
<keyword evidence="4 7" id="KW-0812">Transmembrane</keyword>
<feature type="transmembrane region" description="Helical" evidence="8">
    <location>
        <begin position="34"/>
        <end position="55"/>
    </location>
</feature>
<evidence type="ECO:0000256" key="2">
    <source>
        <dbReference type="ARBA" id="ARBA00006175"/>
    </source>
</evidence>
<organism evidence="9 10">
    <name type="scientific">Leptospira idonii</name>
    <dbReference type="NCBI Taxonomy" id="1193500"/>
    <lineage>
        <taxon>Bacteria</taxon>
        <taxon>Pseudomonadati</taxon>
        <taxon>Spirochaetota</taxon>
        <taxon>Spirochaetia</taxon>
        <taxon>Leptospirales</taxon>
        <taxon>Leptospiraceae</taxon>
        <taxon>Leptospira</taxon>
    </lineage>
</organism>
<evidence type="ECO:0000256" key="8">
    <source>
        <dbReference type="SAM" id="Phobius"/>
    </source>
</evidence>
<feature type="transmembrane region" description="Helical" evidence="8">
    <location>
        <begin position="215"/>
        <end position="237"/>
    </location>
</feature>
<sequence length="242" mass="25503">MNEFLGEYLGTLVLILLGNGVVAGALLEKSKAKNAGWISITAGWAFAVVFGIFTAKAFGSPEAHLNPAVTLSVCIQSGHFERFLPFLLAQVLGAFSAGILVFLHYYPHWKQTEDKGLVLAVFSTDPAVTHTPSNFISEALGTFVLILGIHSIFSEANGSLVPGFGATLVGVLVWAIGLSMGGTTGYAINPARDLGPRLAHWILPIPGKGPSNWKYAWLPVAAPFTGAAIAAIVLKLFSKAVS</sequence>
<evidence type="ECO:0000256" key="5">
    <source>
        <dbReference type="ARBA" id="ARBA00022989"/>
    </source>
</evidence>
<comment type="caution">
    <text evidence="9">The sequence shown here is derived from an EMBL/GenBank/DDBJ whole genome shotgun (WGS) entry which is preliminary data.</text>
</comment>
<evidence type="ECO:0000256" key="7">
    <source>
        <dbReference type="RuleBase" id="RU000477"/>
    </source>
</evidence>
<reference evidence="9" key="1">
    <citation type="journal article" date="2019" name="PLoS Negl. Trop. Dis.">
        <title>Revisiting the worldwide diversity of Leptospira species in the environment.</title>
        <authorList>
            <person name="Vincent A.T."/>
            <person name="Schiettekatte O."/>
            <person name="Bourhy P."/>
            <person name="Veyrier F.J."/>
            <person name="Picardeau M."/>
        </authorList>
    </citation>
    <scope>NUCLEOTIDE SEQUENCE [LARGE SCALE GENOMIC DNA]</scope>
    <source>
        <strain evidence="9">201300427</strain>
    </source>
</reference>
<dbReference type="Proteomes" id="UP000298058">
    <property type="component" value="Unassembled WGS sequence"/>
</dbReference>
<dbReference type="PANTHER" id="PTHR43829">
    <property type="entry name" value="AQUAPORIN OR AQUAGLYCEROPORIN RELATED"/>
    <property type="match status" value="1"/>
</dbReference>
<feature type="transmembrane region" description="Helical" evidence="8">
    <location>
        <begin position="165"/>
        <end position="188"/>
    </location>
</feature>
<dbReference type="EMBL" id="RQHW01000013">
    <property type="protein sequence ID" value="TGN20416.1"/>
    <property type="molecule type" value="Genomic_DNA"/>
</dbReference>
<dbReference type="AlphaFoldDB" id="A0A4V3JYI9"/>
<evidence type="ECO:0000313" key="10">
    <source>
        <dbReference type="Proteomes" id="UP000298058"/>
    </source>
</evidence>
<keyword evidence="10" id="KW-1185">Reference proteome</keyword>
<dbReference type="PANTHER" id="PTHR43829:SF9">
    <property type="entry name" value="AQUAPORIN-9"/>
    <property type="match status" value="1"/>
</dbReference>
<dbReference type="RefSeq" id="WP_135759280.1">
    <property type="nucleotide sequence ID" value="NZ_RQHW01000013.1"/>
</dbReference>
<keyword evidence="6 8" id="KW-0472">Membrane</keyword>
<name>A0A4V3JYI9_9LEPT</name>
<dbReference type="InterPro" id="IPR000425">
    <property type="entry name" value="MIP"/>
</dbReference>
<dbReference type="Pfam" id="PF00230">
    <property type="entry name" value="MIP"/>
    <property type="match status" value="1"/>
</dbReference>
<keyword evidence="5 8" id="KW-1133">Transmembrane helix</keyword>
<evidence type="ECO:0000313" key="9">
    <source>
        <dbReference type="EMBL" id="TGN20416.1"/>
    </source>
</evidence>
<evidence type="ECO:0000256" key="1">
    <source>
        <dbReference type="ARBA" id="ARBA00004141"/>
    </source>
</evidence>
<dbReference type="Gene3D" id="1.20.1080.10">
    <property type="entry name" value="Glycerol uptake facilitator protein"/>
    <property type="match status" value="1"/>
</dbReference>
<gene>
    <name evidence="9" type="ORF">EHS15_04180</name>
</gene>
<evidence type="ECO:0000256" key="3">
    <source>
        <dbReference type="ARBA" id="ARBA00022448"/>
    </source>
</evidence>
<comment type="similarity">
    <text evidence="2 7">Belongs to the MIP/aquaporin (TC 1.A.8) family.</text>
</comment>
<keyword evidence="3 7" id="KW-0813">Transport</keyword>
<accession>A0A4V3JYI9</accession>
<feature type="transmembrane region" description="Helical" evidence="8">
    <location>
        <begin position="86"/>
        <end position="106"/>
    </location>
</feature>
<dbReference type="GO" id="GO:0005886">
    <property type="term" value="C:plasma membrane"/>
    <property type="evidence" value="ECO:0007669"/>
    <property type="project" value="TreeGrafter"/>
</dbReference>
<proteinExistence type="inferred from homology"/>
<evidence type="ECO:0000256" key="4">
    <source>
        <dbReference type="ARBA" id="ARBA00022692"/>
    </source>
</evidence>
<protein>
    <submittedName>
        <fullName evidence="9">Aquaporin family protein</fullName>
    </submittedName>
</protein>
<dbReference type="GO" id="GO:0015254">
    <property type="term" value="F:glycerol channel activity"/>
    <property type="evidence" value="ECO:0007669"/>
    <property type="project" value="TreeGrafter"/>
</dbReference>
<dbReference type="SUPFAM" id="SSF81338">
    <property type="entry name" value="Aquaporin-like"/>
    <property type="match status" value="1"/>
</dbReference>
<dbReference type="OrthoDB" id="9807293at2"/>
<dbReference type="InterPro" id="IPR050363">
    <property type="entry name" value="MIP/Aquaporin"/>
</dbReference>
<feature type="transmembrane region" description="Helical" evidence="8">
    <location>
        <begin position="135"/>
        <end position="153"/>
    </location>
</feature>
<dbReference type="PROSITE" id="PS00221">
    <property type="entry name" value="MIP"/>
    <property type="match status" value="1"/>
</dbReference>